<accession>C0QCM7</accession>
<dbReference type="PANTHER" id="PTHR36932:SF1">
    <property type="entry name" value="CAPSULAR POLYSACCHARIDE BIOSYNTHESIS PROTEIN"/>
    <property type="match status" value="1"/>
</dbReference>
<dbReference type="InterPro" id="IPR042099">
    <property type="entry name" value="ANL_N_sf"/>
</dbReference>
<dbReference type="SUPFAM" id="SSF56801">
    <property type="entry name" value="Acetyl-CoA synthetase-like"/>
    <property type="match status" value="1"/>
</dbReference>
<dbReference type="PANTHER" id="PTHR36932">
    <property type="entry name" value="CAPSULAR POLYSACCHARIDE BIOSYNTHESIS PROTEIN"/>
    <property type="match status" value="1"/>
</dbReference>
<dbReference type="KEGG" id="dat:HRM2_20030"/>
<evidence type="ECO:0000313" key="1">
    <source>
        <dbReference type="EMBL" id="ACN15104.1"/>
    </source>
</evidence>
<dbReference type="eggNOG" id="COG1541">
    <property type="taxonomic scope" value="Bacteria"/>
</dbReference>
<sequence>MIPIIARNIFRLQELLLGRPSFKILSELNKTQWWSQDQLETLRVERLKNLIAIAYEHTPYWKQLMDSSQIHPGDIRSLGDLKHFPLLEKDTLRERREDMVWRGEGKRLQLVRTSGSTNEALEFYTSSSREAHINAARMRGHEWVGIRRGEKEMYYWGSPVELSKQDKLKHFRDWLVNDGLSNGFEVTRDRVRQYVEHWLAWKPKCIFGYPSTFVLTVAMCKEMGLDLKKLKDAGLHVIVTTSEMLSDVDREIISQGFGVKVYDSFGLREGGLIGHECEHQTMHCMDEQVILETINPETLEPTKGEGELVVTNIVGAAFPIIRYRTGDIVTLSNEKCACGRSLSSIKISGGRAVEFIVTNQGKWVVGYSFIYIARSVKGIVKFQVIQEKMGEICVHLAVDNNFPENGMDQVKVQVQKRLNSDDKIIVEIVDDIKPAPSGKYRPVISKVAEELFRNRSFS</sequence>
<name>C0QCM7_DESAH</name>
<gene>
    <name evidence="1" type="ordered locus">HRM2_20030</name>
</gene>
<dbReference type="HOGENOM" id="CLU_035301_5_0_7"/>
<dbReference type="EMBL" id="CP001087">
    <property type="protein sequence ID" value="ACN15104.1"/>
    <property type="molecule type" value="Genomic_DNA"/>
</dbReference>
<dbReference type="Proteomes" id="UP000000442">
    <property type="component" value="Chromosome"/>
</dbReference>
<keyword evidence="2" id="KW-1185">Reference proteome</keyword>
<dbReference type="STRING" id="177437.HRM2_20030"/>
<protein>
    <submittedName>
        <fullName evidence="1">Coenzyme F390 synthetase FtsA</fullName>
    </submittedName>
</protein>
<dbReference type="AlphaFoldDB" id="C0QCM7"/>
<reference evidence="1 2" key="1">
    <citation type="journal article" date="2009" name="Environ. Microbiol.">
        <title>Genome sequence of Desulfobacterium autotrophicum HRM2, a marine sulfate reducer oxidizing organic carbon completely to carbon dioxide.</title>
        <authorList>
            <person name="Strittmatter A.W."/>
            <person name="Liesegang H."/>
            <person name="Rabus R."/>
            <person name="Decker I."/>
            <person name="Amann J."/>
            <person name="Andres S."/>
            <person name="Henne A."/>
            <person name="Fricke W.F."/>
            <person name="Martinez-Arias R."/>
            <person name="Bartels D."/>
            <person name="Goesmann A."/>
            <person name="Krause L."/>
            <person name="Puehler A."/>
            <person name="Klenk H.P."/>
            <person name="Richter M."/>
            <person name="Schuler M."/>
            <person name="Gloeckner F.O."/>
            <person name="Meyerdierks A."/>
            <person name="Gottschalk G."/>
            <person name="Amann R."/>
        </authorList>
    </citation>
    <scope>NUCLEOTIDE SEQUENCE [LARGE SCALE GENOMIC DNA]</scope>
    <source>
        <strain evidence="2">ATCC 43914 / DSM 3382 / HRM2</strain>
    </source>
</reference>
<dbReference type="InterPro" id="IPR053158">
    <property type="entry name" value="CapK_Type1_Caps_Biosynth"/>
</dbReference>
<organism evidence="1 2">
    <name type="scientific">Desulforapulum autotrophicum (strain ATCC 43914 / DSM 3382 / VKM B-1955 / HRM2)</name>
    <name type="common">Desulfobacterium autotrophicum</name>
    <dbReference type="NCBI Taxonomy" id="177437"/>
    <lineage>
        <taxon>Bacteria</taxon>
        <taxon>Pseudomonadati</taxon>
        <taxon>Thermodesulfobacteriota</taxon>
        <taxon>Desulfobacteria</taxon>
        <taxon>Desulfobacterales</taxon>
        <taxon>Desulfobacteraceae</taxon>
        <taxon>Desulforapulum</taxon>
    </lineage>
</organism>
<dbReference type="Gene3D" id="3.40.50.12780">
    <property type="entry name" value="N-terminal domain of ligase-like"/>
    <property type="match status" value="1"/>
</dbReference>
<dbReference type="RefSeq" id="WP_015903882.1">
    <property type="nucleotide sequence ID" value="NC_012108.1"/>
</dbReference>
<evidence type="ECO:0000313" key="2">
    <source>
        <dbReference type="Proteomes" id="UP000000442"/>
    </source>
</evidence>
<proteinExistence type="predicted"/>